<accession>A0AAD4L0E5</accession>
<dbReference type="AlphaFoldDB" id="A0AAD4L0E5"/>
<sequence>MLGGASWRLRTTAENVCYLRLLAITQLVLRVLAPHGVWLPHYWPWQARYWYYCTYLPGRADDRPGPLAGLCSHSNHEFLF</sequence>
<organism evidence="1 2">
    <name type="scientific">Talaromyces proteolyticus</name>
    <dbReference type="NCBI Taxonomy" id="1131652"/>
    <lineage>
        <taxon>Eukaryota</taxon>
        <taxon>Fungi</taxon>
        <taxon>Dikarya</taxon>
        <taxon>Ascomycota</taxon>
        <taxon>Pezizomycotina</taxon>
        <taxon>Eurotiomycetes</taxon>
        <taxon>Eurotiomycetidae</taxon>
        <taxon>Eurotiales</taxon>
        <taxon>Trichocomaceae</taxon>
        <taxon>Talaromyces</taxon>
        <taxon>Talaromyces sect. Bacilispori</taxon>
    </lineage>
</organism>
<gene>
    <name evidence="1" type="ORF">BGW36DRAFT_105910</name>
</gene>
<evidence type="ECO:0000313" key="2">
    <source>
        <dbReference type="Proteomes" id="UP001201262"/>
    </source>
</evidence>
<keyword evidence="2" id="KW-1185">Reference proteome</keyword>
<dbReference type="GeneID" id="70239485"/>
<reference evidence="1" key="1">
    <citation type="submission" date="2021-12" db="EMBL/GenBank/DDBJ databases">
        <title>Convergent genome expansion in fungi linked to evolution of root-endophyte symbiosis.</title>
        <authorList>
            <consortium name="DOE Joint Genome Institute"/>
            <person name="Ke Y.-H."/>
            <person name="Bonito G."/>
            <person name="Liao H.-L."/>
            <person name="Looney B."/>
            <person name="Rojas-Flechas A."/>
            <person name="Nash J."/>
            <person name="Hameed K."/>
            <person name="Schadt C."/>
            <person name="Martin F."/>
            <person name="Crous P.W."/>
            <person name="Miettinen O."/>
            <person name="Magnuson J.K."/>
            <person name="Labbe J."/>
            <person name="Jacobson D."/>
            <person name="Doktycz M.J."/>
            <person name="Veneault-Fourrey C."/>
            <person name="Kuo A."/>
            <person name="Mondo S."/>
            <person name="Calhoun S."/>
            <person name="Riley R."/>
            <person name="Ohm R."/>
            <person name="LaButti K."/>
            <person name="Andreopoulos B."/>
            <person name="Pangilinan J."/>
            <person name="Nolan M."/>
            <person name="Tritt A."/>
            <person name="Clum A."/>
            <person name="Lipzen A."/>
            <person name="Daum C."/>
            <person name="Barry K."/>
            <person name="Grigoriev I.V."/>
            <person name="Vilgalys R."/>
        </authorList>
    </citation>
    <scope>NUCLEOTIDE SEQUENCE</scope>
    <source>
        <strain evidence="1">PMI_201</strain>
    </source>
</reference>
<comment type="caution">
    <text evidence="1">The sequence shown here is derived from an EMBL/GenBank/DDBJ whole genome shotgun (WGS) entry which is preliminary data.</text>
</comment>
<name>A0AAD4L0E5_9EURO</name>
<proteinExistence type="predicted"/>
<protein>
    <submittedName>
        <fullName evidence="1">Uncharacterized protein</fullName>
    </submittedName>
</protein>
<dbReference type="EMBL" id="JAJTJA010000003">
    <property type="protein sequence ID" value="KAH8701816.1"/>
    <property type="molecule type" value="Genomic_DNA"/>
</dbReference>
<dbReference type="RefSeq" id="XP_046075192.1">
    <property type="nucleotide sequence ID" value="XM_046209198.1"/>
</dbReference>
<evidence type="ECO:0000313" key="1">
    <source>
        <dbReference type="EMBL" id="KAH8701816.1"/>
    </source>
</evidence>
<dbReference type="Proteomes" id="UP001201262">
    <property type="component" value="Unassembled WGS sequence"/>
</dbReference>